<comment type="similarity">
    <text evidence="2 4">Belongs to the bacterial solute-binding protein 3 family.</text>
</comment>
<evidence type="ECO:0000256" key="2">
    <source>
        <dbReference type="ARBA" id="ARBA00010333"/>
    </source>
</evidence>
<dbReference type="Proteomes" id="UP000076852">
    <property type="component" value="Chromosome 1"/>
</dbReference>
<dbReference type="PANTHER" id="PTHR35936:SF13">
    <property type="entry name" value="HISTIDINE-BINDING PERIPLASMIC PROTEIN"/>
    <property type="match status" value="1"/>
</dbReference>
<dbReference type="AlphaFoldDB" id="A0A160FM51"/>
<name>A0A160FM51_9BURK</name>
<gene>
    <name evidence="7" type="ORF">AYM40_15785</name>
</gene>
<sequence>MNVKTLLLALCVTCVPLVASAEDITQIKFGVDSTYPPFESKTPSGELVGFDIDLGNAICAKLNAKCVWVENSFDGMIPALQARKFDAINSSMSKNEQRSKVIDFSNKLYAPIEALVVKGGSALVATPEALKGKRVGVLQGSTQETYARKYWGANGVDVASYPTQGQIWSDLVAGRIDAAMAFAPQAEVEFLKTTQGREFGFARGPAIRDTAIFGPGVSLGIRKGDKALLDAVNGAIDSIRKDGTYDKIAKKYFTFDIYGG</sequence>
<keyword evidence="8" id="KW-1185">Reference proteome</keyword>
<feature type="chain" id="PRO_5007814667" evidence="5">
    <location>
        <begin position="22"/>
        <end position="260"/>
    </location>
</feature>
<dbReference type="EMBL" id="CP014578">
    <property type="protein sequence ID" value="ANB73655.1"/>
    <property type="molecule type" value="Genomic_DNA"/>
</dbReference>
<keyword evidence="3 5" id="KW-0732">Signal</keyword>
<evidence type="ECO:0000256" key="5">
    <source>
        <dbReference type="SAM" id="SignalP"/>
    </source>
</evidence>
<dbReference type="GO" id="GO:0030313">
    <property type="term" value="C:cell envelope"/>
    <property type="evidence" value="ECO:0007669"/>
    <property type="project" value="UniProtKB-SubCell"/>
</dbReference>
<dbReference type="InterPro" id="IPR018313">
    <property type="entry name" value="SBP_3_CS"/>
</dbReference>
<organism evidence="7 8">
    <name type="scientific">Paraburkholderia phytofirmans OLGA172</name>
    <dbReference type="NCBI Taxonomy" id="1417228"/>
    <lineage>
        <taxon>Bacteria</taxon>
        <taxon>Pseudomonadati</taxon>
        <taxon>Pseudomonadota</taxon>
        <taxon>Betaproteobacteria</taxon>
        <taxon>Burkholderiales</taxon>
        <taxon>Burkholderiaceae</taxon>
        <taxon>Paraburkholderia</taxon>
    </lineage>
</organism>
<dbReference type="SUPFAM" id="SSF53850">
    <property type="entry name" value="Periplasmic binding protein-like II"/>
    <property type="match status" value="1"/>
</dbReference>
<comment type="subcellular location">
    <subcellularLocation>
        <location evidence="1">Cell envelope</location>
    </subcellularLocation>
</comment>
<feature type="signal peptide" evidence="5">
    <location>
        <begin position="1"/>
        <end position="21"/>
    </location>
</feature>
<feature type="domain" description="Solute-binding protein family 3/N-terminal" evidence="6">
    <location>
        <begin position="26"/>
        <end position="256"/>
    </location>
</feature>
<dbReference type="KEGG" id="buz:AYM40_15785"/>
<accession>A0A160FM51</accession>
<proteinExistence type="inferred from homology"/>
<evidence type="ECO:0000256" key="1">
    <source>
        <dbReference type="ARBA" id="ARBA00004196"/>
    </source>
</evidence>
<dbReference type="InterPro" id="IPR001638">
    <property type="entry name" value="Solute-binding_3/MltF_N"/>
</dbReference>
<dbReference type="SMART" id="SM00062">
    <property type="entry name" value="PBPb"/>
    <property type="match status" value="1"/>
</dbReference>
<evidence type="ECO:0000256" key="3">
    <source>
        <dbReference type="ARBA" id="ARBA00022729"/>
    </source>
</evidence>
<evidence type="ECO:0000259" key="6">
    <source>
        <dbReference type="SMART" id="SM00062"/>
    </source>
</evidence>
<evidence type="ECO:0000313" key="7">
    <source>
        <dbReference type="EMBL" id="ANB73655.1"/>
    </source>
</evidence>
<dbReference type="Gene3D" id="3.40.190.10">
    <property type="entry name" value="Periplasmic binding protein-like II"/>
    <property type="match status" value="2"/>
</dbReference>
<protein>
    <submittedName>
        <fullName evidence="7">ABC transporter substrate-binding protein</fullName>
    </submittedName>
</protein>
<evidence type="ECO:0000256" key="4">
    <source>
        <dbReference type="RuleBase" id="RU003744"/>
    </source>
</evidence>
<dbReference type="PANTHER" id="PTHR35936">
    <property type="entry name" value="MEMBRANE-BOUND LYTIC MUREIN TRANSGLYCOSYLASE F"/>
    <property type="match status" value="1"/>
</dbReference>
<dbReference type="RefSeq" id="WP_063497032.1">
    <property type="nucleotide sequence ID" value="NZ_CP014578.1"/>
</dbReference>
<dbReference type="CDD" id="cd13703">
    <property type="entry name" value="PBP2_HisJ_LAO"/>
    <property type="match status" value="1"/>
</dbReference>
<dbReference type="STRING" id="1804984.AYM40_15785"/>
<dbReference type="OrthoDB" id="368476at2"/>
<dbReference type="Pfam" id="PF00497">
    <property type="entry name" value="SBP_bac_3"/>
    <property type="match status" value="1"/>
</dbReference>
<dbReference type="PROSITE" id="PS01039">
    <property type="entry name" value="SBP_BACTERIAL_3"/>
    <property type="match status" value="1"/>
</dbReference>
<reference evidence="7 8" key="1">
    <citation type="journal article" date="2016" name="Gene">
        <title>PacBio SMRT assembly of a complex multi-replicon genome reveals chlorocatechol degradative operon in a region of genome plasticity.</title>
        <authorList>
            <person name="Ricker N."/>
            <person name="Shen S.Y."/>
            <person name="Goordial J."/>
            <person name="Jin S."/>
            <person name="Fulthorpe R.R."/>
        </authorList>
    </citation>
    <scope>NUCLEOTIDE SEQUENCE [LARGE SCALE GENOMIC DNA]</scope>
    <source>
        <strain evidence="7 8">OLGA172</strain>
    </source>
</reference>
<evidence type="ECO:0000313" key="8">
    <source>
        <dbReference type="Proteomes" id="UP000076852"/>
    </source>
</evidence>